<protein>
    <submittedName>
        <fullName evidence="1">Uncharacterized protein</fullName>
    </submittedName>
</protein>
<name>A0A0V1LV46_9BILA</name>
<organism evidence="1 2">
    <name type="scientific">Trichinella nativa</name>
    <dbReference type="NCBI Taxonomy" id="6335"/>
    <lineage>
        <taxon>Eukaryota</taxon>
        <taxon>Metazoa</taxon>
        <taxon>Ecdysozoa</taxon>
        <taxon>Nematoda</taxon>
        <taxon>Enoplea</taxon>
        <taxon>Dorylaimia</taxon>
        <taxon>Trichinellida</taxon>
        <taxon>Trichinellidae</taxon>
        <taxon>Trichinella</taxon>
    </lineage>
</organism>
<sequence>MDSLQPALGKGFGHFSEDYEPYQVEAIAMSFIGIRWLSLGQVLTRLVERCKVVAVFLDKIGATFGRMFCKTHPDSSAAAWKVLLLFTSSYFCEIRLSVMVAIET</sequence>
<keyword evidence="2" id="KW-1185">Reference proteome</keyword>
<comment type="caution">
    <text evidence="1">The sequence shown here is derived from an EMBL/GenBank/DDBJ whole genome shotgun (WGS) entry which is preliminary data.</text>
</comment>
<dbReference type="EMBL" id="JYDW01000001">
    <property type="protein sequence ID" value="KRZ63365.1"/>
    <property type="molecule type" value="Genomic_DNA"/>
</dbReference>
<dbReference type="AlphaFoldDB" id="A0A0V1LV46"/>
<proteinExistence type="predicted"/>
<evidence type="ECO:0000313" key="2">
    <source>
        <dbReference type="Proteomes" id="UP000054721"/>
    </source>
</evidence>
<reference evidence="1 2" key="1">
    <citation type="submission" date="2015-05" db="EMBL/GenBank/DDBJ databases">
        <title>Evolution of Trichinella species and genotypes.</title>
        <authorList>
            <person name="Korhonen P.K."/>
            <person name="Edoardo P."/>
            <person name="Giuseppe L.R."/>
            <person name="Gasser R.B."/>
        </authorList>
    </citation>
    <scope>NUCLEOTIDE SEQUENCE [LARGE SCALE GENOMIC DNA]</scope>
    <source>
        <strain evidence="1">ISS10</strain>
    </source>
</reference>
<gene>
    <name evidence="1" type="ORF">T02_15318</name>
</gene>
<evidence type="ECO:0000313" key="1">
    <source>
        <dbReference type="EMBL" id="KRZ63365.1"/>
    </source>
</evidence>
<accession>A0A0V1LV46</accession>
<dbReference type="Proteomes" id="UP000054721">
    <property type="component" value="Unassembled WGS sequence"/>
</dbReference>